<keyword evidence="6 8" id="KW-1133">Transmembrane helix</keyword>
<name>A0A937X8J1_UNCEI</name>
<feature type="transmembrane region" description="Helical" evidence="8">
    <location>
        <begin position="362"/>
        <end position="380"/>
    </location>
</feature>
<organism evidence="9 10">
    <name type="scientific">Eiseniibacteriota bacterium</name>
    <dbReference type="NCBI Taxonomy" id="2212470"/>
    <lineage>
        <taxon>Bacteria</taxon>
        <taxon>Candidatus Eiseniibacteriota</taxon>
    </lineage>
</organism>
<protein>
    <recommendedName>
        <fullName evidence="11">Glycosyltransferase RgtA/B/C/D-like domain-containing protein</fullName>
    </recommendedName>
</protein>
<evidence type="ECO:0000256" key="8">
    <source>
        <dbReference type="SAM" id="Phobius"/>
    </source>
</evidence>
<keyword evidence="3" id="KW-0328">Glycosyltransferase</keyword>
<feature type="transmembrane region" description="Helical" evidence="8">
    <location>
        <begin position="337"/>
        <end position="356"/>
    </location>
</feature>
<gene>
    <name evidence="9" type="ORF">FJY75_07315</name>
</gene>
<comment type="caution">
    <text evidence="9">The sequence shown here is derived from an EMBL/GenBank/DDBJ whole genome shotgun (WGS) entry which is preliminary data.</text>
</comment>
<dbReference type="GO" id="GO:0005886">
    <property type="term" value="C:plasma membrane"/>
    <property type="evidence" value="ECO:0007669"/>
    <property type="project" value="UniProtKB-SubCell"/>
</dbReference>
<sequence>MDSALRQKAAGALLLILLAAAVFLPYLDRLPWAHEEPRRAIVAQEMILTGQHVQPTVCQRPYSKKPPLHNWAIALAAGRDGVVRPGEARAVSLAAFLLLGGAVYLLVRREMPGAAPAALLATLTNYLMAGEYSRLAEPDMLFALLTFLAYFIYMRDPARLPALALSSLCLGSAILVKGVAPLFFYPGLILYAALRAPDRRRRLLRLALHAAMALIPPLLWAAALAGEGRLEPMLAVVAAEVAGKATGSLGAHARHLAEFPLRLFAVLLPWPALLIAARRPAPARGALYWTSLYAAAIAFALFLLAPGARERYLLPAVPYFAIVTAHHFDARRLVPRAAAGAWIAVTALAGIAAGAFLLARGIVPQALILFVAATAAAAIARRRLRWLELGLVTAGVLLLVHTHGVLFYRTTYRPATLPAARALAGEIRPRLPVLIEPRAGLLGLAVDLEGLIGRPLHDRDAFDFDEHYLIT</sequence>
<evidence type="ECO:0000256" key="5">
    <source>
        <dbReference type="ARBA" id="ARBA00022692"/>
    </source>
</evidence>
<keyword evidence="5 8" id="KW-0812">Transmembrane</keyword>
<dbReference type="PANTHER" id="PTHR33908:SF11">
    <property type="entry name" value="MEMBRANE PROTEIN"/>
    <property type="match status" value="1"/>
</dbReference>
<evidence type="ECO:0000256" key="3">
    <source>
        <dbReference type="ARBA" id="ARBA00022676"/>
    </source>
</evidence>
<feature type="transmembrane region" description="Helical" evidence="8">
    <location>
        <begin position="88"/>
        <end position="107"/>
    </location>
</feature>
<dbReference type="Proteomes" id="UP000748308">
    <property type="component" value="Unassembled WGS sequence"/>
</dbReference>
<keyword evidence="2" id="KW-1003">Cell membrane</keyword>
<feature type="transmembrane region" description="Helical" evidence="8">
    <location>
        <begin position="387"/>
        <end position="408"/>
    </location>
</feature>
<comment type="subcellular location">
    <subcellularLocation>
        <location evidence="1">Cell membrane</location>
        <topology evidence="1">Multi-pass membrane protein</topology>
    </subcellularLocation>
</comment>
<dbReference type="PANTHER" id="PTHR33908">
    <property type="entry name" value="MANNOSYLTRANSFERASE YKCB-RELATED"/>
    <property type="match status" value="1"/>
</dbReference>
<feature type="transmembrane region" description="Helical" evidence="8">
    <location>
        <begin position="9"/>
        <end position="27"/>
    </location>
</feature>
<dbReference type="AlphaFoldDB" id="A0A937X8J1"/>
<dbReference type="InterPro" id="IPR050297">
    <property type="entry name" value="LipidA_mod_glycosyltrf_83"/>
</dbReference>
<evidence type="ECO:0000313" key="10">
    <source>
        <dbReference type="Proteomes" id="UP000748308"/>
    </source>
</evidence>
<feature type="transmembrane region" description="Helical" evidence="8">
    <location>
        <begin position="173"/>
        <end position="194"/>
    </location>
</feature>
<keyword evidence="7 8" id="KW-0472">Membrane</keyword>
<dbReference type="GO" id="GO:0009103">
    <property type="term" value="P:lipopolysaccharide biosynthetic process"/>
    <property type="evidence" value="ECO:0007669"/>
    <property type="project" value="UniProtKB-ARBA"/>
</dbReference>
<dbReference type="EMBL" id="VGIY01000157">
    <property type="protein sequence ID" value="MBM3317646.1"/>
    <property type="molecule type" value="Genomic_DNA"/>
</dbReference>
<feature type="transmembrane region" description="Helical" evidence="8">
    <location>
        <begin position="259"/>
        <end position="277"/>
    </location>
</feature>
<evidence type="ECO:0000256" key="2">
    <source>
        <dbReference type="ARBA" id="ARBA00022475"/>
    </source>
</evidence>
<accession>A0A937X8J1</accession>
<evidence type="ECO:0008006" key="11">
    <source>
        <dbReference type="Google" id="ProtNLM"/>
    </source>
</evidence>
<proteinExistence type="predicted"/>
<dbReference type="GO" id="GO:0016763">
    <property type="term" value="F:pentosyltransferase activity"/>
    <property type="evidence" value="ECO:0007669"/>
    <property type="project" value="TreeGrafter"/>
</dbReference>
<evidence type="ECO:0000313" key="9">
    <source>
        <dbReference type="EMBL" id="MBM3317646.1"/>
    </source>
</evidence>
<evidence type="ECO:0000256" key="4">
    <source>
        <dbReference type="ARBA" id="ARBA00022679"/>
    </source>
</evidence>
<feature type="transmembrane region" description="Helical" evidence="8">
    <location>
        <begin position="206"/>
        <end position="225"/>
    </location>
</feature>
<reference evidence="9" key="1">
    <citation type="submission" date="2019-03" db="EMBL/GenBank/DDBJ databases">
        <title>Lake Tanganyika Metagenome-Assembled Genomes (MAGs).</title>
        <authorList>
            <person name="Tran P."/>
        </authorList>
    </citation>
    <scope>NUCLEOTIDE SEQUENCE</scope>
    <source>
        <strain evidence="9">M_DeepCast_400m_m2_100</strain>
    </source>
</reference>
<evidence type="ECO:0000256" key="6">
    <source>
        <dbReference type="ARBA" id="ARBA00022989"/>
    </source>
</evidence>
<keyword evidence="4" id="KW-0808">Transferase</keyword>
<evidence type="ECO:0000256" key="7">
    <source>
        <dbReference type="ARBA" id="ARBA00023136"/>
    </source>
</evidence>
<feature type="transmembrane region" description="Helical" evidence="8">
    <location>
        <begin position="286"/>
        <end position="306"/>
    </location>
</feature>
<feature type="non-terminal residue" evidence="9">
    <location>
        <position position="471"/>
    </location>
</feature>
<feature type="transmembrane region" description="Helical" evidence="8">
    <location>
        <begin position="135"/>
        <end position="153"/>
    </location>
</feature>
<evidence type="ECO:0000256" key="1">
    <source>
        <dbReference type="ARBA" id="ARBA00004651"/>
    </source>
</evidence>